<dbReference type="PRINTS" id="PR00344">
    <property type="entry name" value="BCTRLSENSOR"/>
</dbReference>
<keyword evidence="2" id="KW-0175">Coiled coil</keyword>
<dbReference type="AlphaFoldDB" id="D5E8P8"/>
<dbReference type="InterPro" id="IPR004358">
    <property type="entry name" value="Sig_transdc_His_kin-like_C"/>
</dbReference>
<dbReference type="InterPro" id="IPR005467">
    <property type="entry name" value="His_kinase_dom"/>
</dbReference>
<dbReference type="GeneID" id="8982150"/>
<dbReference type="Gene3D" id="3.30.565.10">
    <property type="entry name" value="Histidine kinase-like ATPase, C-terminal domain"/>
    <property type="match status" value="1"/>
</dbReference>
<evidence type="ECO:0000256" key="1">
    <source>
        <dbReference type="ARBA" id="ARBA00022553"/>
    </source>
</evidence>
<sequence length="470" mass="53249">MESKPPIILLSNDLYYHGTGLTSNKERLKDASILNIQDFENRDPESQQEVLESHGTLYIITSANEGSLPQVLNTCDNEIYRIKAEECRDTEKYACPYILNAKLMELLLEQREAEIRKLNEQMSSYLIAMDSIYTLSSYDRKEDIINHTKEFFAMMCLPENLCYFEAHNTKAQSGIHLTDFQKKDIVAFLKSNKYYKIAPSEKSFCFRLTLQDGDEGIFVLENIAYQSRLHEFLNLTLSIRSVLTVVLENISKQNELEKSHNLLADANDMLKVINKILRHDLANNLGAIKMSLEMNETRPNPKYIQISKKAVDRSFQKINDMKGLENLIGTGKDLDCYEVKEIIEKTAGTDIEMDISIEGQCKVLADNALSSVFENIIKNAIAHGKANKMRIKMEPSGKYCHISIVDNGTGIPDEIKPKIFKEGFTEGGDSNSGLGLYISKKVIERYGGQIEVKDNTPHGAKFVLDIPSTK</sequence>
<reference evidence="4 5" key="1">
    <citation type="submission" date="2010-03" db="EMBL/GenBank/DDBJ databases">
        <title>The complete genome of Methanohalophilus mahii DSM 5219.</title>
        <authorList>
            <consortium name="US DOE Joint Genome Institute (JGI-PGF)"/>
            <person name="Lucas S."/>
            <person name="Copeland A."/>
            <person name="Lapidus A."/>
            <person name="Glavina del Rio T."/>
            <person name="Dalin E."/>
            <person name="Tice H."/>
            <person name="Bruce D."/>
            <person name="Goodwin L."/>
            <person name="Pitluck S."/>
            <person name="Kyrpides N."/>
            <person name="Mavromatis K."/>
            <person name="Ivanova N."/>
            <person name="Lykidis A."/>
            <person name="Saunders E."/>
            <person name="Brettin T."/>
            <person name="Detter J.C."/>
            <person name="Han C."/>
            <person name="Land M."/>
            <person name="Hauser L."/>
            <person name="Markowitz V."/>
            <person name="Cheng J.-F."/>
            <person name="Hugenholtz P."/>
            <person name="Woyke T."/>
            <person name="Wu D."/>
            <person name="Spring S."/>
            <person name="Schneider S."/>
            <person name="Schroeder M."/>
            <person name="Klenk H.-P."/>
            <person name="Eisen J.A."/>
        </authorList>
    </citation>
    <scope>NUCLEOTIDE SEQUENCE [LARGE SCALE GENOMIC DNA]</scope>
    <source>
        <strain evidence="5">ATCC 35705 / DSM 5219 / SLP</strain>
    </source>
</reference>
<dbReference type="PROSITE" id="PS50109">
    <property type="entry name" value="HIS_KIN"/>
    <property type="match status" value="1"/>
</dbReference>
<evidence type="ECO:0000313" key="4">
    <source>
        <dbReference type="EMBL" id="ADE35557.1"/>
    </source>
</evidence>
<proteinExistence type="predicted"/>
<dbReference type="Proteomes" id="UP000001059">
    <property type="component" value="Chromosome"/>
</dbReference>
<keyword evidence="1" id="KW-0597">Phosphoprotein</keyword>
<dbReference type="HOGENOM" id="CLU_580901_0_0_2"/>
<dbReference type="Pfam" id="PF02518">
    <property type="entry name" value="HATPase_c"/>
    <property type="match status" value="1"/>
</dbReference>
<dbReference type="InterPro" id="IPR036890">
    <property type="entry name" value="HATPase_C_sf"/>
</dbReference>
<evidence type="ECO:0000256" key="2">
    <source>
        <dbReference type="SAM" id="Coils"/>
    </source>
</evidence>
<dbReference type="PANTHER" id="PTHR43547">
    <property type="entry name" value="TWO-COMPONENT HISTIDINE KINASE"/>
    <property type="match status" value="1"/>
</dbReference>
<dbReference type="InterPro" id="IPR003594">
    <property type="entry name" value="HATPase_dom"/>
</dbReference>
<organism evidence="4 5">
    <name type="scientific">Methanohalophilus mahii (strain ATCC 35705 / DSM 5219 / SLP)</name>
    <dbReference type="NCBI Taxonomy" id="547558"/>
    <lineage>
        <taxon>Archaea</taxon>
        <taxon>Methanobacteriati</taxon>
        <taxon>Methanobacteriota</taxon>
        <taxon>Stenosarchaea group</taxon>
        <taxon>Methanomicrobia</taxon>
        <taxon>Methanosarcinales</taxon>
        <taxon>Methanosarcinaceae</taxon>
        <taxon>Methanohalophilus</taxon>
    </lineage>
</organism>
<feature type="coiled-coil region" evidence="2">
    <location>
        <begin position="101"/>
        <end position="128"/>
    </location>
</feature>
<dbReference type="SUPFAM" id="SSF55874">
    <property type="entry name" value="ATPase domain of HSP90 chaperone/DNA topoisomerase II/histidine kinase"/>
    <property type="match status" value="1"/>
</dbReference>
<dbReference type="SMART" id="SM00387">
    <property type="entry name" value="HATPase_c"/>
    <property type="match status" value="1"/>
</dbReference>
<feature type="domain" description="Histidine kinase" evidence="3">
    <location>
        <begin position="276"/>
        <end position="470"/>
    </location>
</feature>
<keyword evidence="4" id="KW-0808">Transferase</keyword>
<dbReference type="STRING" id="547558.Mmah_0019"/>
<dbReference type="OrthoDB" id="230688at2157"/>
<keyword evidence="5" id="KW-1185">Reference proteome</keyword>
<accession>D5E8P8</accession>
<name>D5E8P8_METMS</name>
<gene>
    <name evidence="4" type="ordered locus">Mmah_0019</name>
</gene>
<dbReference type="GO" id="GO:0000155">
    <property type="term" value="F:phosphorelay sensor kinase activity"/>
    <property type="evidence" value="ECO:0007669"/>
    <property type="project" value="TreeGrafter"/>
</dbReference>
<dbReference type="RefSeq" id="WP_013036500.1">
    <property type="nucleotide sequence ID" value="NC_014002.1"/>
</dbReference>
<dbReference type="CDD" id="cd00075">
    <property type="entry name" value="HATPase"/>
    <property type="match status" value="1"/>
</dbReference>
<dbReference type="EMBL" id="CP001994">
    <property type="protein sequence ID" value="ADE35557.1"/>
    <property type="molecule type" value="Genomic_DNA"/>
</dbReference>
<evidence type="ECO:0000259" key="3">
    <source>
        <dbReference type="PROSITE" id="PS50109"/>
    </source>
</evidence>
<keyword evidence="4" id="KW-0418">Kinase</keyword>
<protein>
    <submittedName>
        <fullName evidence="4">Histidine kinase</fullName>
    </submittedName>
</protein>
<dbReference type="PANTHER" id="PTHR43547:SF2">
    <property type="entry name" value="HYBRID SIGNAL TRANSDUCTION HISTIDINE KINASE C"/>
    <property type="match status" value="1"/>
</dbReference>
<evidence type="ECO:0000313" key="5">
    <source>
        <dbReference type="Proteomes" id="UP000001059"/>
    </source>
</evidence>
<dbReference type="KEGG" id="mmh:Mmah_0019"/>